<dbReference type="InterPro" id="IPR011707">
    <property type="entry name" value="Cu-oxidase-like_N"/>
</dbReference>
<protein>
    <submittedName>
        <fullName evidence="7">Copper oxidase</fullName>
    </submittedName>
</protein>
<evidence type="ECO:0000313" key="8">
    <source>
        <dbReference type="Proteomes" id="UP000028488"/>
    </source>
</evidence>
<keyword evidence="1" id="KW-0479">Metal-binding</keyword>
<geneLocation type="plasmid" evidence="7 8">
    <name>pPDG3</name>
</geneLocation>
<evidence type="ECO:0000259" key="6">
    <source>
        <dbReference type="Pfam" id="PF07732"/>
    </source>
</evidence>
<dbReference type="PROSITE" id="PS51318">
    <property type="entry name" value="TAT"/>
    <property type="match status" value="1"/>
</dbReference>
<organism evidence="7 8">
    <name type="scientific">Rhodococcus opacus</name>
    <name type="common">Nocardia opaca</name>
    <dbReference type="NCBI Taxonomy" id="37919"/>
    <lineage>
        <taxon>Bacteria</taxon>
        <taxon>Bacillati</taxon>
        <taxon>Actinomycetota</taxon>
        <taxon>Actinomycetes</taxon>
        <taxon>Mycobacteriales</taxon>
        <taxon>Nocardiaceae</taxon>
        <taxon>Rhodococcus</taxon>
    </lineage>
</organism>
<dbReference type="Pfam" id="PF07732">
    <property type="entry name" value="Cu-oxidase_3"/>
    <property type="match status" value="1"/>
</dbReference>
<dbReference type="InterPro" id="IPR011706">
    <property type="entry name" value="Cu-oxidase_C"/>
</dbReference>
<feature type="domain" description="Plastocyanin-like" evidence="5">
    <location>
        <begin position="408"/>
        <end position="512"/>
    </location>
</feature>
<keyword evidence="3" id="KW-0186">Copper</keyword>
<dbReference type="CDD" id="cd13861">
    <property type="entry name" value="CuRO_1_CumA_like"/>
    <property type="match status" value="1"/>
</dbReference>
<evidence type="ECO:0000259" key="5">
    <source>
        <dbReference type="Pfam" id="PF07731"/>
    </source>
</evidence>
<dbReference type="InterPro" id="IPR006311">
    <property type="entry name" value="TAT_signal"/>
</dbReference>
<dbReference type="Pfam" id="PF00394">
    <property type="entry name" value="Cu-oxidase"/>
    <property type="match status" value="1"/>
</dbReference>
<keyword evidence="2" id="KW-0560">Oxidoreductase</keyword>
<sequence length="516" mass="55377">MIEQFPTAGARLSRRNFLVLAGLGAAATVAGCGNTGDTGPATTVIGPDSAAVKAAEQTRRANIGTGKTVTSSLQARPTRIDLGGVQVDTWAYNDRVPGREVRLRRGDLLRAELTNDLPAESTIHWHGIALRNDMDGVPGLTQSAIAPNTPFTYEFLAPDAGTHWLHPHVGMQFDRGLYAPVIVEDPAEGGDYDLEAVLVLDDWLDGVTGRTPDQQLDTLRQGGMPMSGMGMDHGGMSGMGMGAVTDPANPLGADTGDVEYPYYLINGTLAADPFSVRARPGQRIRLRIINAGADTAFRIAVGGHELTVTHTDGYPVEPVTGSSLLIGMGERFDAVVTLGDGVFPIVASAEGKQGQGFALIRTGAGRTPEPTIRPTELDAPPITGLGLRAREEVRLGSRDPDRVHELMLGMDMSGYRWTINGATYDQHTPLDVAEGQRVRLRFVNQTMMFHPMHLHGHTFQLVDGQGAGPRKDTTLVLPNQTVEVDLDADNPGQWLVHCHNLYHGEAGMMTTLSYTE</sequence>
<keyword evidence="7" id="KW-0614">Plasmid</keyword>
<name>A0A076EYX8_RHOOP</name>
<evidence type="ECO:0000256" key="3">
    <source>
        <dbReference type="ARBA" id="ARBA00023008"/>
    </source>
</evidence>
<dbReference type="PANTHER" id="PTHR11709">
    <property type="entry name" value="MULTI-COPPER OXIDASE"/>
    <property type="match status" value="1"/>
</dbReference>
<dbReference type="InterPro" id="IPR002355">
    <property type="entry name" value="Cu_oxidase_Cu_BS"/>
</dbReference>
<reference evidence="7 8" key="1">
    <citation type="submission" date="2014-07" db="EMBL/GenBank/DDBJ databases">
        <title>Genome Sequence of Rhodococcus opacus Strain R7, a Biodegrader of Mono- and Polycyclic Aromatic Hydrocarbons.</title>
        <authorList>
            <person name="Di Gennaro P."/>
            <person name="Zampolli J."/>
            <person name="Presti I."/>
            <person name="Cappelletti M."/>
            <person name="D'Ursi P."/>
            <person name="Orro A."/>
            <person name="Mezzelani A."/>
            <person name="Milanesi L."/>
        </authorList>
    </citation>
    <scope>NUCLEOTIDE SEQUENCE [LARGE SCALE GENOMIC DNA]</scope>
    <source>
        <strain evidence="7 8">R7</strain>
        <plasmid evidence="7">pPDG3</plasmid>
    </source>
</reference>
<dbReference type="RefSeq" id="WP_128643863.1">
    <property type="nucleotide sequence ID" value="NZ_CP008950.1"/>
</dbReference>
<dbReference type="GO" id="GO:0005507">
    <property type="term" value="F:copper ion binding"/>
    <property type="evidence" value="ECO:0007669"/>
    <property type="project" value="InterPro"/>
</dbReference>
<dbReference type="GO" id="GO:0016491">
    <property type="term" value="F:oxidoreductase activity"/>
    <property type="evidence" value="ECO:0007669"/>
    <property type="project" value="UniProtKB-KW"/>
</dbReference>
<dbReference type="InterPro" id="IPR034279">
    <property type="entry name" value="CuRO_3_CopA"/>
</dbReference>
<dbReference type="Proteomes" id="UP000028488">
    <property type="component" value="Plasmid pPDG3"/>
</dbReference>
<evidence type="ECO:0000256" key="2">
    <source>
        <dbReference type="ARBA" id="ARBA00023002"/>
    </source>
</evidence>
<dbReference type="PROSITE" id="PS00079">
    <property type="entry name" value="MULTICOPPER_OXIDASE1"/>
    <property type="match status" value="1"/>
</dbReference>
<dbReference type="Pfam" id="PF07731">
    <property type="entry name" value="Cu-oxidase_2"/>
    <property type="match status" value="1"/>
</dbReference>
<dbReference type="CDD" id="cd13896">
    <property type="entry name" value="CuRO_3_CopA"/>
    <property type="match status" value="1"/>
</dbReference>
<dbReference type="SUPFAM" id="SSF49503">
    <property type="entry name" value="Cupredoxins"/>
    <property type="match status" value="3"/>
</dbReference>
<evidence type="ECO:0000259" key="4">
    <source>
        <dbReference type="Pfam" id="PF00394"/>
    </source>
</evidence>
<dbReference type="InterPro" id="IPR001117">
    <property type="entry name" value="Cu-oxidase_2nd"/>
</dbReference>
<dbReference type="InterPro" id="IPR033138">
    <property type="entry name" value="Cu_oxidase_CS"/>
</dbReference>
<gene>
    <name evidence="7" type="ORF">EP51_44890</name>
</gene>
<feature type="domain" description="Plastocyanin-like" evidence="4">
    <location>
        <begin position="263"/>
        <end position="359"/>
    </location>
</feature>
<dbReference type="PROSITE" id="PS00080">
    <property type="entry name" value="MULTICOPPER_OXIDASE2"/>
    <property type="match status" value="1"/>
</dbReference>
<dbReference type="InterPro" id="IPR008972">
    <property type="entry name" value="Cupredoxin"/>
</dbReference>
<dbReference type="Gene3D" id="2.60.40.420">
    <property type="entry name" value="Cupredoxins - blue copper proteins"/>
    <property type="match status" value="3"/>
</dbReference>
<evidence type="ECO:0000313" key="7">
    <source>
        <dbReference type="EMBL" id="AII11185.1"/>
    </source>
</evidence>
<dbReference type="EMBL" id="CP008950">
    <property type="protein sequence ID" value="AII11185.1"/>
    <property type="molecule type" value="Genomic_DNA"/>
</dbReference>
<evidence type="ECO:0000256" key="1">
    <source>
        <dbReference type="ARBA" id="ARBA00022723"/>
    </source>
</evidence>
<dbReference type="PANTHER" id="PTHR11709:SF394">
    <property type="entry name" value="FI03373P-RELATED"/>
    <property type="match status" value="1"/>
</dbReference>
<proteinExistence type="predicted"/>
<dbReference type="InterPro" id="IPR045087">
    <property type="entry name" value="Cu-oxidase_fam"/>
</dbReference>
<feature type="domain" description="Plastocyanin-like" evidence="6">
    <location>
        <begin position="82"/>
        <end position="187"/>
    </location>
</feature>
<dbReference type="CDD" id="cd13870">
    <property type="entry name" value="CuRO_2_CopA_like_1"/>
    <property type="match status" value="1"/>
</dbReference>
<accession>A0A076EYX8</accession>
<dbReference type="SMR" id="A0A076EYX8"/>
<dbReference type="AlphaFoldDB" id="A0A076EYX8"/>